<keyword evidence="13" id="KW-1185">Reference proteome</keyword>
<comment type="subcellular location">
    <subcellularLocation>
        <location evidence="1">Cell inner membrane</location>
        <topology evidence="1">Multi-pass membrane protein</topology>
    </subcellularLocation>
</comment>
<dbReference type="InterPro" id="IPR023408">
    <property type="entry name" value="MscS_beta-dom_sf"/>
</dbReference>
<dbReference type="GO" id="GO:0071470">
    <property type="term" value="P:cellular response to osmotic stress"/>
    <property type="evidence" value="ECO:0007669"/>
    <property type="project" value="InterPro"/>
</dbReference>
<evidence type="ECO:0000256" key="8">
    <source>
        <dbReference type="ARBA" id="ARBA00093630"/>
    </source>
</evidence>
<organism evidence="12 13">
    <name type="scientific">Sphingopyxis flava</name>
    <dbReference type="NCBI Taxonomy" id="1507287"/>
    <lineage>
        <taxon>Bacteria</taxon>
        <taxon>Pseudomonadati</taxon>
        <taxon>Pseudomonadota</taxon>
        <taxon>Alphaproteobacteria</taxon>
        <taxon>Sphingomonadales</taxon>
        <taxon>Sphingomonadaceae</taxon>
        <taxon>Sphingopyxis</taxon>
    </lineage>
</organism>
<feature type="transmembrane region" description="Helical" evidence="10">
    <location>
        <begin position="86"/>
        <end position="106"/>
    </location>
</feature>
<dbReference type="AlphaFoldDB" id="A0A1T5DNX2"/>
<keyword evidence="2" id="KW-1003">Cell membrane</keyword>
<dbReference type="GO" id="GO:0008381">
    <property type="term" value="F:mechanosensitive monoatomic ion channel activity"/>
    <property type="evidence" value="ECO:0007669"/>
    <property type="project" value="InterPro"/>
</dbReference>
<dbReference type="Gene3D" id="2.30.30.60">
    <property type="match status" value="1"/>
</dbReference>
<evidence type="ECO:0000256" key="4">
    <source>
        <dbReference type="ARBA" id="ARBA00022692"/>
    </source>
</evidence>
<dbReference type="Pfam" id="PF00924">
    <property type="entry name" value="MS_channel_2nd"/>
    <property type="match status" value="1"/>
</dbReference>
<accession>A0A1T5DNX2</accession>
<feature type="transmembrane region" description="Helical" evidence="10">
    <location>
        <begin position="180"/>
        <end position="197"/>
    </location>
</feature>
<gene>
    <name evidence="12" type="ORF">SAMN06295937_101594</name>
</gene>
<feature type="transmembrane region" description="Helical" evidence="10">
    <location>
        <begin position="154"/>
        <end position="174"/>
    </location>
</feature>
<dbReference type="GO" id="GO:0005886">
    <property type="term" value="C:plasma membrane"/>
    <property type="evidence" value="ECO:0007669"/>
    <property type="project" value="UniProtKB-SubCell"/>
</dbReference>
<dbReference type="SUPFAM" id="SSF50182">
    <property type="entry name" value="Sm-like ribonucleoproteins"/>
    <property type="match status" value="1"/>
</dbReference>
<name>A0A1T5DNX2_9SPHN</name>
<feature type="transmembrane region" description="Helical" evidence="10">
    <location>
        <begin position="112"/>
        <end position="133"/>
    </location>
</feature>
<dbReference type="EMBL" id="FUYP01000015">
    <property type="protein sequence ID" value="SKB73374.1"/>
    <property type="molecule type" value="Genomic_DNA"/>
</dbReference>
<evidence type="ECO:0000256" key="2">
    <source>
        <dbReference type="ARBA" id="ARBA00022475"/>
    </source>
</evidence>
<evidence type="ECO:0000256" key="9">
    <source>
        <dbReference type="ARBA" id="ARBA00093659"/>
    </source>
</evidence>
<evidence type="ECO:0000256" key="5">
    <source>
        <dbReference type="ARBA" id="ARBA00022989"/>
    </source>
</evidence>
<feature type="transmembrane region" description="Helical" evidence="10">
    <location>
        <begin position="43"/>
        <end position="65"/>
    </location>
</feature>
<keyword evidence="5 10" id="KW-1133">Transmembrane helix</keyword>
<dbReference type="FunFam" id="2.30.30.60:FF:000002">
    <property type="entry name" value="Mechanosensitive ion channel family protein"/>
    <property type="match status" value="1"/>
</dbReference>
<dbReference type="InterPro" id="IPR010920">
    <property type="entry name" value="LSM_dom_sf"/>
</dbReference>
<evidence type="ECO:0000256" key="6">
    <source>
        <dbReference type="ARBA" id="ARBA00023016"/>
    </source>
</evidence>
<dbReference type="PANTHER" id="PTHR30414">
    <property type="entry name" value="MINICONDUCTANCE MECHANOSENSITIVE CHANNEL YBDG"/>
    <property type="match status" value="1"/>
</dbReference>
<keyword evidence="4 10" id="KW-0812">Transmembrane</keyword>
<keyword evidence="6" id="KW-0346">Stress response</keyword>
<proteinExistence type="predicted"/>
<evidence type="ECO:0000256" key="3">
    <source>
        <dbReference type="ARBA" id="ARBA00022519"/>
    </source>
</evidence>
<evidence type="ECO:0000259" key="11">
    <source>
        <dbReference type="Pfam" id="PF00924"/>
    </source>
</evidence>
<sequence>MPTIGEEARTRGFDTMQQMTNESLSAFRNIPLLVGLPPWAETLAAALLLAGIAWLANFAVKHGLLRFALRLLPHDGPTPAPIAARLANIVPALIVASGIGAVPHLPAAVTTLVSNVVSASIILFVAMAISETLRFANRIYERRPDAASRPIKGYIQVLQILLYAGAAILIIAALMDESPLLLLSGLGAMAAVLMLVFKDTILSLVASVQLTSNDMLRVGDWIEMPQMGADGDVIDIALHTVKVQNWDKTITTIPTHRLIAESFRNWRGMSESGGRRIKRAVFLDQSCIRFLSGDERRELGRIALIREHLDRKRNELGEWNTRLGEAGREPVNARRLTNIGLFRAYVLNYLRADARIAKDMTLIARQLAPTPQGLPLEIYCFTATTAWVDYEDIQADIFDHLLAILPEFHLRVFQEPSGIDLQRLAG</sequence>
<feature type="domain" description="Mechanosensitive ion channel MscS" evidence="11">
    <location>
        <begin position="199"/>
        <end position="267"/>
    </location>
</feature>
<dbReference type="Proteomes" id="UP000190044">
    <property type="component" value="Unassembled WGS sequence"/>
</dbReference>
<dbReference type="InterPro" id="IPR030192">
    <property type="entry name" value="YbdG"/>
</dbReference>
<reference evidence="13" key="1">
    <citation type="submission" date="2017-02" db="EMBL/GenBank/DDBJ databases">
        <authorList>
            <person name="Varghese N."/>
            <person name="Submissions S."/>
        </authorList>
    </citation>
    <scope>NUCLEOTIDE SEQUENCE [LARGE SCALE GENOMIC DNA]</scope>
    <source>
        <strain evidence="13">R11H</strain>
    </source>
</reference>
<protein>
    <recommendedName>
        <fullName evidence="8">Mechanosensing system component YbdG</fullName>
    </recommendedName>
    <alternativeName>
        <fullName evidence="9">Mechanosensitive channel homolog YbdG</fullName>
    </alternativeName>
</protein>
<evidence type="ECO:0000256" key="7">
    <source>
        <dbReference type="ARBA" id="ARBA00023136"/>
    </source>
</evidence>
<evidence type="ECO:0000256" key="10">
    <source>
        <dbReference type="SAM" id="Phobius"/>
    </source>
</evidence>
<keyword evidence="7 10" id="KW-0472">Membrane</keyword>
<keyword evidence="3" id="KW-0997">Cell inner membrane</keyword>
<evidence type="ECO:0000313" key="13">
    <source>
        <dbReference type="Proteomes" id="UP000190044"/>
    </source>
</evidence>
<evidence type="ECO:0000256" key="1">
    <source>
        <dbReference type="ARBA" id="ARBA00004429"/>
    </source>
</evidence>
<evidence type="ECO:0000313" key="12">
    <source>
        <dbReference type="EMBL" id="SKB73374.1"/>
    </source>
</evidence>
<dbReference type="PANTHER" id="PTHR30414:SF0">
    <property type="entry name" value="MINICONDUCTANCE MECHANOSENSITIVE CHANNEL YBDG"/>
    <property type="match status" value="1"/>
</dbReference>
<dbReference type="InterPro" id="IPR006685">
    <property type="entry name" value="MscS_channel_2nd"/>
</dbReference>